<feature type="transmembrane region" description="Helical" evidence="1">
    <location>
        <begin position="349"/>
        <end position="370"/>
    </location>
</feature>
<feature type="transmembrane region" description="Helical" evidence="1">
    <location>
        <begin position="21"/>
        <end position="41"/>
    </location>
</feature>
<dbReference type="InterPro" id="IPR002656">
    <property type="entry name" value="Acyl_transf_3_dom"/>
</dbReference>
<feature type="transmembrane region" description="Helical" evidence="1">
    <location>
        <begin position="173"/>
        <end position="189"/>
    </location>
</feature>
<dbReference type="GO" id="GO:0016020">
    <property type="term" value="C:membrane"/>
    <property type="evidence" value="ECO:0007669"/>
    <property type="project" value="TreeGrafter"/>
</dbReference>
<evidence type="ECO:0000256" key="1">
    <source>
        <dbReference type="SAM" id="Phobius"/>
    </source>
</evidence>
<proteinExistence type="predicted"/>
<keyword evidence="1" id="KW-0472">Membrane</keyword>
<keyword evidence="3" id="KW-0378">Hydrolase</keyword>
<dbReference type="EMBL" id="FQYR01000005">
    <property type="protein sequence ID" value="SHK00324.1"/>
    <property type="molecule type" value="Genomic_DNA"/>
</dbReference>
<dbReference type="InterPro" id="IPR050879">
    <property type="entry name" value="Acyltransferase_3"/>
</dbReference>
<dbReference type="STRING" id="1123071.SAMN02745181_3003"/>
<feature type="transmembrane region" description="Helical" evidence="1">
    <location>
        <begin position="109"/>
        <end position="129"/>
    </location>
</feature>
<feature type="transmembrane region" description="Helical" evidence="1">
    <location>
        <begin position="304"/>
        <end position="329"/>
    </location>
</feature>
<dbReference type="AlphaFoldDB" id="A0A1M6NXG9"/>
<dbReference type="GO" id="GO:0016747">
    <property type="term" value="F:acyltransferase activity, transferring groups other than amino-acyl groups"/>
    <property type="evidence" value="ECO:0007669"/>
    <property type="project" value="InterPro"/>
</dbReference>
<feature type="transmembrane region" description="Helical" evidence="1">
    <location>
        <begin position="222"/>
        <end position="244"/>
    </location>
</feature>
<dbReference type="FunCoup" id="A0A1M6NXG9">
    <property type="interactions" value="7"/>
</dbReference>
<protein>
    <submittedName>
        <fullName evidence="3">Peptidoglycan/LPS O-acetylase OafA/YrhL, contains acyltransferase and SGNH-hydrolase domains</fullName>
    </submittedName>
</protein>
<name>A0A1M6NXG9_9BACT</name>
<dbReference type="GO" id="GO:0016787">
    <property type="term" value="F:hydrolase activity"/>
    <property type="evidence" value="ECO:0007669"/>
    <property type="project" value="UniProtKB-KW"/>
</dbReference>
<keyword evidence="3" id="KW-0012">Acyltransferase</keyword>
<dbReference type="InParanoid" id="A0A1M6NXG9"/>
<evidence type="ECO:0000259" key="2">
    <source>
        <dbReference type="Pfam" id="PF01757"/>
    </source>
</evidence>
<dbReference type="Pfam" id="PF01757">
    <property type="entry name" value="Acyl_transf_3"/>
    <property type="match status" value="1"/>
</dbReference>
<feature type="transmembrane region" description="Helical" evidence="1">
    <location>
        <begin position="196"/>
        <end position="216"/>
    </location>
</feature>
<dbReference type="GO" id="GO:0000271">
    <property type="term" value="P:polysaccharide biosynthetic process"/>
    <property type="evidence" value="ECO:0007669"/>
    <property type="project" value="TreeGrafter"/>
</dbReference>
<keyword evidence="3" id="KW-0808">Transferase</keyword>
<dbReference type="PANTHER" id="PTHR23028">
    <property type="entry name" value="ACETYLTRANSFERASE"/>
    <property type="match status" value="1"/>
</dbReference>
<keyword evidence="1" id="KW-1133">Transmembrane helix</keyword>
<keyword evidence="4" id="KW-1185">Reference proteome</keyword>
<keyword evidence="1" id="KW-0812">Transmembrane</keyword>
<feature type="transmembrane region" description="Helical" evidence="1">
    <location>
        <begin position="61"/>
        <end position="88"/>
    </location>
</feature>
<dbReference type="Proteomes" id="UP000184510">
    <property type="component" value="Unassembled WGS sequence"/>
</dbReference>
<dbReference type="PANTHER" id="PTHR23028:SF53">
    <property type="entry name" value="ACYL_TRANSF_3 DOMAIN-CONTAINING PROTEIN"/>
    <property type="match status" value="1"/>
</dbReference>
<reference evidence="3 4" key="1">
    <citation type="submission" date="2016-11" db="EMBL/GenBank/DDBJ databases">
        <authorList>
            <person name="Jaros S."/>
            <person name="Januszkiewicz K."/>
            <person name="Wedrychowicz H."/>
        </authorList>
    </citation>
    <scope>NUCLEOTIDE SEQUENCE [LARGE SCALE GENOMIC DNA]</scope>
    <source>
        <strain evidence="3 4">DSM 18772</strain>
    </source>
</reference>
<sequence>MKRFLSLFGRTTSSGRYVPEIDGLRCLAIVLVVLFHCHYFFLDGSEKMNAADALDNRGLHLINFIIAKGWFGVQIFFVISGMVLALPYASHYLTGSRKPQLKRYFRRRLIRIEAPYLLTLTLFFLYYTLMNGGDYFINNLPHYGAGLIYAHTLFYDGALNPVLTVSWTLEIEVQFYLLAPLLCSLFAIKPAIIRRLCFMALALVSSYFSGWCNALYSSGFWGHSLIGQFSYFIIGLLLADLYISYWQDTTSAYAKIWDAVGLLVWPLAFILIEYSPWIEWKPFALLVGFTAVLRGHYLRKLFSIPWITAIGAMCYTIYLFHSFLFYQLVRPHIIDRLIPITPGEWPFNYLTMFILGGITIAFCSIIFLVIEKPFAQGRLFKKNRNNS</sequence>
<gene>
    <name evidence="3" type="ORF">SAMN02745181_3003</name>
</gene>
<feature type="domain" description="Acyltransferase 3" evidence="2">
    <location>
        <begin position="19"/>
        <end position="367"/>
    </location>
</feature>
<evidence type="ECO:0000313" key="4">
    <source>
        <dbReference type="Proteomes" id="UP000184510"/>
    </source>
</evidence>
<accession>A0A1M6NXG9</accession>
<evidence type="ECO:0000313" key="3">
    <source>
        <dbReference type="EMBL" id="SHK00324.1"/>
    </source>
</evidence>
<feature type="transmembrane region" description="Helical" evidence="1">
    <location>
        <begin position="256"/>
        <end position="274"/>
    </location>
</feature>
<organism evidence="3 4">
    <name type="scientific">Rubritalea squalenifaciens DSM 18772</name>
    <dbReference type="NCBI Taxonomy" id="1123071"/>
    <lineage>
        <taxon>Bacteria</taxon>
        <taxon>Pseudomonadati</taxon>
        <taxon>Verrucomicrobiota</taxon>
        <taxon>Verrucomicrobiia</taxon>
        <taxon>Verrucomicrobiales</taxon>
        <taxon>Rubritaleaceae</taxon>
        <taxon>Rubritalea</taxon>
    </lineage>
</organism>